<protein>
    <submittedName>
        <fullName evidence="1">ADF-H/Gelsolin-like domain</fullName>
    </submittedName>
</protein>
<dbReference type="Proteomes" id="UP000325440">
    <property type="component" value="Unassembled WGS sequence"/>
</dbReference>
<dbReference type="PANTHER" id="PTHR11977:SF45">
    <property type="entry name" value="SUPERVILLIN"/>
    <property type="match status" value="1"/>
</dbReference>
<dbReference type="PANTHER" id="PTHR11977">
    <property type="entry name" value="VILLIN"/>
    <property type="match status" value="1"/>
</dbReference>
<gene>
    <name evidence="1" type="ORF">CINCED_3A004205</name>
</gene>
<keyword evidence="2" id="KW-1185">Reference proteome</keyword>
<dbReference type="GO" id="GO:0051016">
    <property type="term" value="P:barbed-end actin filament capping"/>
    <property type="evidence" value="ECO:0007669"/>
    <property type="project" value="TreeGrafter"/>
</dbReference>
<dbReference type="GO" id="GO:0051014">
    <property type="term" value="P:actin filament severing"/>
    <property type="evidence" value="ECO:0007669"/>
    <property type="project" value="TreeGrafter"/>
</dbReference>
<dbReference type="OrthoDB" id="28894at2759"/>
<dbReference type="GO" id="GO:0005737">
    <property type="term" value="C:cytoplasm"/>
    <property type="evidence" value="ECO:0007669"/>
    <property type="project" value="TreeGrafter"/>
</dbReference>
<reference evidence="1 2" key="1">
    <citation type="submission" date="2019-08" db="EMBL/GenBank/DDBJ databases">
        <authorList>
            <person name="Alioto T."/>
            <person name="Alioto T."/>
            <person name="Gomez Garrido J."/>
        </authorList>
    </citation>
    <scope>NUCLEOTIDE SEQUENCE [LARGE SCALE GENOMIC DNA]</scope>
</reference>
<dbReference type="GO" id="GO:0015629">
    <property type="term" value="C:actin cytoskeleton"/>
    <property type="evidence" value="ECO:0007669"/>
    <property type="project" value="TreeGrafter"/>
</dbReference>
<dbReference type="GO" id="GO:0051015">
    <property type="term" value="F:actin filament binding"/>
    <property type="evidence" value="ECO:0007669"/>
    <property type="project" value="InterPro"/>
</dbReference>
<dbReference type="SUPFAM" id="SSF55753">
    <property type="entry name" value="Actin depolymerizing proteins"/>
    <property type="match status" value="1"/>
</dbReference>
<evidence type="ECO:0000313" key="1">
    <source>
        <dbReference type="EMBL" id="VVC39310.1"/>
    </source>
</evidence>
<dbReference type="InterPro" id="IPR029006">
    <property type="entry name" value="ADF-H/Gelsolin-like_dom_sf"/>
</dbReference>
<organism evidence="1 2">
    <name type="scientific">Cinara cedri</name>
    <dbReference type="NCBI Taxonomy" id="506608"/>
    <lineage>
        <taxon>Eukaryota</taxon>
        <taxon>Metazoa</taxon>
        <taxon>Ecdysozoa</taxon>
        <taxon>Arthropoda</taxon>
        <taxon>Hexapoda</taxon>
        <taxon>Insecta</taxon>
        <taxon>Pterygota</taxon>
        <taxon>Neoptera</taxon>
        <taxon>Paraneoptera</taxon>
        <taxon>Hemiptera</taxon>
        <taxon>Sternorrhyncha</taxon>
        <taxon>Aphidomorpha</taxon>
        <taxon>Aphidoidea</taxon>
        <taxon>Aphididae</taxon>
        <taxon>Lachninae</taxon>
        <taxon>Cinara</taxon>
    </lineage>
</organism>
<sequence length="102" mass="12072">MVNSGRNHCARWYWHGQIITQNDQGSAALLTEQLNTEQRLQLRIDQGHELPAFWNLFKRKAIVYTRKINQTPETWRLFMFHGANVNEFHLIEVPCSTIQLHN</sequence>
<proteinExistence type="predicted"/>
<evidence type="ECO:0000313" key="2">
    <source>
        <dbReference type="Proteomes" id="UP000325440"/>
    </source>
</evidence>
<dbReference type="EMBL" id="CABPRJ010001894">
    <property type="protein sequence ID" value="VVC39310.1"/>
    <property type="molecule type" value="Genomic_DNA"/>
</dbReference>
<accession>A0A5E4NA48</accession>
<dbReference type="Gene3D" id="3.40.20.10">
    <property type="entry name" value="Severin"/>
    <property type="match status" value="1"/>
</dbReference>
<dbReference type="GO" id="GO:0008154">
    <property type="term" value="P:actin polymerization or depolymerization"/>
    <property type="evidence" value="ECO:0007669"/>
    <property type="project" value="TreeGrafter"/>
</dbReference>
<name>A0A5E4NA48_9HEMI</name>
<dbReference type="AlphaFoldDB" id="A0A5E4NA48"/>
<dbReference type="GO" id="GO:0005546">
    <property type="term" value="F:phosphatidylinositol-4,5-bisphosphate binding"/>
    <property type="evidence" value="ECO:0007669"/>
    <property type="project" value="TreeGrafter"/>
</dbReference>
<dbReference type="InterPro" id="IPR007122">
    <property type="entry name" value="Villin/Gelsolin"/>
</dbReference>